<evidence type="ECO:0000313" key="11">
    <source>
        <dbReference type="EMBL" id="HHH13864.1"/>
    </source>
</evidence>
<keyword evidence="6" id="KW-0143">Chaperone</keyword>
<comment type="caution">
    <text evidence="11">The sequence shown here is derived from an EMBL/GenBank/DDBJ whole genome shotgun (WGS) entry which is preliminary data.</text>
</comment>
<keyword evidence="5" id="KW-0472">Membrane</keyword>
<evidence type="ECO:0000256" key="1">
    <source>
        <dbReference type="ARBA" id="ARBA00004401"/>
    </source>
</evidence>
<organism evidence="11">
    <name type="scientific">Thiolapillus brandeum</name>
    <dbReference type="NCBI Taxonomy" id="1076588"/>
    <lineage>
        <taxon>Bacteria</taxon>
        <taxon>Pseudomonadati</taxon>
        <taxon>Pseudomonadota</taxon>
        <taxon>Gammaproteobacteria</taxon>
        <taxon>Chromatiales</taxon>
        <taxon>Sedimenticolaceae</taxon>
        <taxon>Thiolapillus</taxon>
    </lineage>
</organism>
<proteinExistence type="inferred from homology"/>
<evidence type="ECO:0000256" key="8">
    <source>
        <dbReference type="ARBA" id="ARBA00024235"/>
    </source>
</evidence>
<dbReference type="GO" id="GO:0044877">
    <property type="term" value="F:protein-containing complex binding"/>
    <property type="evidence" value="ECO:0007669"/>
    <property type="project" value="InterPro"/>
</dbReference>
<evidence type="ECO:0000256" key="3">
    <source>
        <dbReference type="ARBA" id="ARBA00022692"/>
    </source>
</evidence>
<dbReference type="GO" id="GO:0005886">
    <property type="term" value="C:plasma membrane"/>
    <property type="evidence" value="ECO:0007669"/>
    <property type="project" value="UniProtKB-SubCell"/>
</dbReference>
<dbReference type="Gene3D" id="1.25.40.10">
    <property type="entry name" value="Tetratricopeptide repeat domain"/>
    <property type="match status" value="1"/>
</dbReference>
<dbReference type="InterPro" id="IPR026039">
    <property type="entry name" value="YfgM"/>
</dbReference>
<evidence type="ECO:0000256" key="2">
    <source>
        <dbReference type="ARBA" id="ARBA00022475"/>
    </source>
</evidence>
<feature type="compositionally biased region" description="Gly residues" evidence="9">
    <location>
        <begin position="1"/>
        <end position="14"/>
    </location>
</feature>
<keyword evidence="4" id="KW-1133">Transmembrane helix</keyword>
<comment type="similarity">
    <text evidence="7">Belongs to the YfgM family.</text>
</comment>
<evidence type="ECO:0000256" key="7">
    <source>
        <dbReference type="ARBA" id="ARBA00024197"/>
    </source>
</evidence>
<sequence length="234" mass="25231">MAAGGARTGTGEPGDAGRIHAGDSGRLNVSTYQTEEEQVEALKKWWKENGRSVIAGVVIGLLVVGGGKGWIEYNRIQAENASSFYEGFSQAAVEGDLEKALKRGEALIQEYRRSTYARFAALELARLQYEAGEKDKARERLQWVVDNASDEGLAQLARVRLARLALDTGALDEAERLAGTPAGDAWEGEFLSIRAEIKLARGDREGARKDLAEALAKGVSTPALVRMKLAELGG</sequence>
<dbReference type="PANTHER" id="PTHR38035">
    <property type="entry name" value="UPF0070 PROTEIN YFGM"/>
    <property type="match status" value="1"/>
</dbReference>
<feature type="region of interest" description="Disordered" evidence="9">
    <location>
        <begin position="1"/>
        <end position="25"/>
    </location>
</feature>
<dbReference type="EMBL" id="DROM01000391">
    <property type="protein sequence ID" value="HHH13864.1"/>
    <property type="molecule type" value="Genomic_DNA"/>
</dbReference>
<feature type="domain" description="Ancillary SecYEG translocon subunit/Cell division coordinator CpoB TPR" evidence="10">
    <location>
        <begin position="43"/>
        <end position="233"/>
    </location>
</feature>
<accession>A0A7C5N4P7</accession>
<dbReference type="Proteomes" id="UP000886100">
    <property type="component" value="Unassembled WGS sequence"/>
</dbReference>
<evidence type="ECO:0000259" key="10">
    <source>
        <dbReference type="Pfam" id="PF09976"/>
    </source>
</evidence>
<evidence type="ECO:0000256" key="9">
    <source>
        <dbReference type="SAM" id="MobiDB-lite"/>
    </source>
</evidence>
<dbReference type="InterPro" id="IPR018704">
    <property type="entry name" value="SecYEG/CpoB_TPR"/>
</dbReference>
<evidence type="ECO:0000256" key="5">
    <source>
        <dbReference type="ARBA" id="ARBA00023136"/>
    </source>
</evidence>
<name>A0A7C5N4P7_9GAMM</name>
<evidence type="ECO:0000256" key="6">
    <source>
        <dbReference type="ARBA" id="ARBA00023186"/>
    </source>
</evidence>
<dbReference type="PANTHER" id="PTHR38035:SF1">
    <property type="entry name" value="ANCILLARY SECYEG TRANSLOCON SUBUNIT"/>
    <property type="match status" value="1"/>
</dbReference>
<dbReference type="InterPro" id="IPR011990">
    <property type="entry name" value="TPR-like_helical_dom_sf"/>
</dbReference>
<dbReference type="AlphaFoldDB" id="A0A7C5N4P7"/>
<evidence type="ECO:0000256" key="4">
    <source>
        <dbReference type="ARBA" id="ARBA00022989"/>
    </source>
</evidence>
<comment type="subcellular location">
    <subcellularLocation>
        <location evidence="1">Cell membrane</location>
        <topology evidence="1">Single-pass type II membrane protein</topology>
    </subcellularLocation>
</comment>
<keyword evidence="3" id="KW-0812">Transmembrane</keyword>
<dbReference type="Pfam" id="PF09976">
    <property type="entry name" value="TPR_21"/>
    <property type="match status" value="1"/>
</dbReference>
<dbReference type="PIRSF" id="PIRSF006170">
    <property type="entry name" value="YfgM"/>
    <property type="match status" value="1"/>
</dbReference>
<gene>
    <name evidence="11" type="ORF">ENJ98_06465</name>
</gene>
<keyword evidence="2" id="KW-1003">Cell membrane</keyword>
<protein>
    <recommendedName>
        <fullName evidence="8">Ancillary SecYEG translocon subunit</fullName>
    </recommendedName>
</protein>
<reference evidence="11" key="1">
    <citation type="journal article" date="2020" name="mSystems">
        <title>Genome- and Community-Level Interaction Insights into Carbon Utilization and Element Cycling Functions of Hydrothermarchaeota in Hydrothermal Sediment.</title>
        <authorList>
            <person name="Zhou Z."/>
            <person name="Liu Y."/>
            <person name="Xu W."/>
            <person name="Pan J."/>
            <person name="Luo Z.H."/>
            <person name="Li M."/>
        </authorList>
    </citation>
    <scope>NUCLEOTIDE SEQUENCE [LARGE SCALE GENOMIC DNA]</scope>
    <source>
        <strain evidence="11">HyVt-535</strain>
    </source>
</reference>